<name>A0A8K0MUS5_COCNU</name>
<feature type="compositionally biased region" description="Acidic residues" evidence="1">
    <location>
        <begin position="90"/>
        <end position="112"/>
    </location>
</feature>
<dbReference type="EMBL" id="CM017872">
    <property type="protein sequence ID" value="KAG1327311.1"/>
    <property type="molecule type" value="Genomic_DNA"/>
</dbReference>
<protein>
    <submittedName>
        <fullName evidence="2">Uncharacterized protein</fullName>
    </submittedName>
</protein>
<accession>A0A8K0MUS5</accession>
<evidence type="ECO:0000256" key="1">
    <source>
        <dbReference type="SAM" id="MobiDB-lite"/>
    </source>
</evidence>
<proteinExistence type="predicted"/>
<sequence length="131" mass="15161">MPDPPLLLSRFSPTRSAIPTSDYRPRIGLPSPFLYHYFCALESVVLIGRLYVRLSLEPFITSSKKKKKSFIQHEEVDHFEFVLKNNPIQEGEEEDEDEEVEEEKESDEESESEALLCLSLRSFYSSSKTLL</sequence>
<reference evidence="2" key="1">
    <citation type="journal article" date="2017" name="Gigascience">
        <title>The genome draft of coconut (Cocos nucifera).</title>
        <authorList>
            <person name="Xiao Y."/>
            <person name="Xu P."/>
            <person name="Fan H."/>
            <person name="Baudouin L."/>
            <person name="Xia W."/>
            <person name="Bocs S."/>
            <person name="Xu J."/>
            <person name="Li Q."/>
            <person name="Guo A."/>
            <person name="Zhou L."/>
            <person name="Li J."/>
            <person name="Wu Y."/>
            <person name="Ma Z."/>
            <person name="Armero A."/>
            <person name="Issali A.E."/>
            <person name="Liu N."/>
            <person name="Peng M."/>
            <person name="Yang Y."/>
        </authorList>
    </citation>
    <scope>NUCLEOTIDE SEQUENCE</scope>
    <source>
        <tissue evidence="2">Spear leaf of Hainan Tall coconut</tissue>
    </source>
</reference>
<organism evidence="2 3">
    <name type="scientific">Cocos nucifera</name>
    <name type="common">Coconut palm</name>
    <dbReference type="NCBI Taxonomy" id="13894"/>
    <lineage>
        <taxon>Eukaryota</taxon>
        <taxon>Viridiplantae</taxon>
        <taxon>Streptophyta</taxon>
        <taxon>Embryophyta</taxon>
        <taxon>Tracheophyta</taxon>
        <taxon>Spermatophyta</taxon>
        <taxon>Magnoliopsida</taxon>
        <taxon>Liliopsida</taxon>
        <taxon>Arecaceae</taxon>
        <taxon>Arecoideae</taxon>
        <taxon>Cocoseae</taxon>
        <taxon>Attaleinae</taxon>
        <taxon>Cocos</taxon>
    </lineage>
</organism>
<keyword evidence="3" id="KW-1185">Reference proteome</keyword>
<evidence type="ECO:0000313" key="2">
    <source>
        <dbReference type="EMBL" id="KAG1327311.1"/>
    </source>
</evidence>
<gene>
    <name evidence="2" type="ORF">COCNU_01G012450</name>
</gene>
<feature type="region of interest" description="Disordered" evidence="1">
    <location>
        <begin position="83"/>
        <end position="113"/>
    </location>
</feature>
<comment type="caution">
    <text evidence="2">The sequence shown here is derived from an EMBL/GenBank/DDBJ whole genome shotgun (WGS) entry which is preliminary data.</text>
</comment>
<evidence type="ECO:0000313" key="3">
    <source>
        <dbReference type="Proteomes" id="UP000797356"/>
    </source>
</evidence>
<dbReference type="AlphaFoldDB" id="A0A8K0MUS5"/>
<reference evidence="2" key="2">
    <citation type="submission" date="2019-07" db="EMBL/GenBank/DDBJ databases">
        <authorList>
            <person name="Yang Y."/>
            <person name="Bocs S."/>
            <person name="Baudouin L."/>
        </authorList>
    </citation>
    <scope>NUCLEOTIDE SEQUENCE</scope>
    <source>
        <tissue evidence="2">Spear leaf of Hainan Tall coconut</tissue>
    </source>
</reference>
<dbReference type="Proteomes" id="UP000797356">
    <property type="component" value="Chromosome 1"/>
</dbReference>